<feature type="region of interest" description="Disordered" evidence="1">
    <location>
        <begin position="67"/>
        <end position="94"/>
    </location>
</feature>
<dbReference type="Proteomes" id="UP000523007">
    <property type="component" value="Unassembled WGS sequence"/>
</dbReference>
<dbReference type="EMBL" id="JACHJT010000001">
    <property type="protein sequence ID" value="MBB4931904.1"/>
    <property type="molecule type" value="Genomic_DNA"/>
</dbReference>
<evidence type="ECO:0008006" key="4">
    <source>
        <dbReference type="Google" id="ProtNLM"/>
    </source>
</evidence>
<evidence type="ECO:0000256" key="1">
    <source>
        <dbReference type="SAM" id="MobiDB-lite"/>
    </source>
</evidence>
<dbReference type="Pfam" id="PF10041">
    <property type="entry name" value="DUF2277"/>
    <property type="match status" value="1"/>
</dbReference>
<organism evidence="2 3">
    <name type="scientific">Lipingzhangella halophila</name>
    <dbReference type="NCBI Taxonomy" id="1783352"/>
    <lineage>
        <taxon>Bacteria</taxon>
        <taxon>Bacillati</taxon>
        <taxon>Actinomycetota</taxon>
        <taxon>Actinomycetes</taxon>
        <taxon>Streptosporangiales</taxon>
        <taxon>Nocardiopsidaceae</taxon>
        <taxon>Lipingzhangella</taxon>
    </lineage>
</organism>
<sequence length="94" mass="10453">MCRNVRRLHNLDPPANETEIREAALQYVRKVSGSAKPSAANQEAFEQAVEAIAATTADLLDSLVTKAPARTREQERARAQARAQRRVEPSARDR</sequence>
<dbReference type="RefSeq" id="WP_184578824.1">
    <property type="nucleotide sequence ID" value="NZ_JACHJT010000001.1"/>
</dbReference>
<dbReference type="InterPro" id="IPR018735">
    <property type="entry name" value="DUF2277"/>
</dbReference>
<gene>
    <name evidence="2" type="ORF">F4561_002724</name>
</gene>
<keyword evidence="3" id="KW-1185">Reference proteome</keyword>
<dbReference type="AlphaFoldDB" id="A0A7W7W3K5"/>
<protein>
    <recommendedName>
        <fullName evidence="4">DUF2277 domain-containing protein</fullName>
    </recommendedName>
</protein>
<feature type="compositionally biased region" description="Basic and acidic residues" evidence="1">
    <location>
        <begin position="85"/>
        <end position="94"/>
    </location>
</feature>
<comment type="caution">
    <text evidence="2">The sequence shown here is derived from an EMBL/GenBank/DDBJ whole genome shotgun (WGS) entry which is preliminary data.</text>
</comment>
<name>A0A7W7W3K5_9ACTN</name>
<accession>A0A7W7W3K5</accession>
<reference evidence="2 3" key="1">
    <citation type="submission" date="2020-08" db="EMBL/GenBank/DDBJ databases">
        <title>Sequencing the genomes of 1000 actinobacteria strains.</title>
        <authorList>
            <person name="Klenk H.-P."/>
        </authorList>
    </citation>
    <scope>NUCLEOTIDE SEQUENCE [LARGE SCALE GENOMIC DNA]</scope>
    <source>
        <strain evidence="2 3">DSM 102030</strain>
    </source>
</reference>
<evidence type="ECO:0000313" key="3">
    <source>
        <dbReference type="Proteomes" id="UP000523007"/>
    </source>
</evidence>
<evidence type="ECO:0000313" key="2">
    <source>
        <dbReference type="EMBL" id="MBB4931904.1"/>
    </source>
</evidence>
<proteinExistence type="predicted"/>